<keyword evidence="6" id="KW-1185">Reference proteome</keyword>
<dbReference type="InterPro" id="IPR050180">
    <property type="entry name" value="RNR_Ribonuclease"/>
</dbReference>
<dbReference type="InterPro" id="IPR001900">
    <property type="entry name" value="RNase_II/R"/>
</dbReference>
<sequence length="168" mass="19184">PQNKGHFGLAYPAYAHFTSPIRRYPDLLVHRAIRHCLQAKAVETFSYTNNDMEMLGEQCAMAERRADEATRDAMSWLKCEYMQDKIGVEYDGIVTGVTAFGLFVELDGIFVDGLVHVTALTEDYYHFDPIGHRLYGESGGKVYRLSDRLRVKVVRVDVDEKKIDFELA</sequence>
<dbReference type="PROSITE" id="PS50126">
    <property type="entry name" value="S1"/>
    <property type="match status" value="1"/>
</dbReference>
<reference evidence="5 6" key="1">
    <citation type="submission" date="2016-05" db="EMBL/GenBank/DDBJ databases">
        <title>Single-cell genome of chain-forming Candidatus Thiomargarita nelsonii and comparison to other large sulfur-oxidizing bacteria.</title>
        <authorList>
            <person name="Winkel M."/>
            <person name="Salman V."/>
            <person name="Woyke T."/>
            <person name="Schulz-Vogt H."/>
            <person name="Richter M."/>
            <person name="Flood B."/>
            <person name="Bailey J."/>
            <person name="Amann R."/>
            <person name="Mussmann M."/>
        </authorList>
    </citation>
    <scope>NUCLEOTIDE SEQUENCE [LARGE SCALE GENOMIC DNA]</scope>
    <source>
        <strain evidence="5 6">THI036</strain>
    </source>
</reference>
<keyword evidence="2" id="KW-0378">Hydrolase</keyword>
<evidence type="ECO:0000259" key="4">
    <source>
        <dbReference type="PROSITE" id="PS50126"/>
    </source>
</evidence>
<dbReference type="Pfam" id="PF00773">
    <property type="entry name" value="RNB"/>
    <property type="match status" value="1"/>
</dbReference>
<dbReference type="GO" id="GO:0004540">
    <property type="term" value="F:RNA nuclease activity"/>
    <property type="evidence" value="ECO:0007669"/>
    <property type="project" value="InterPro"/>
</dbReference>
<evidence type="ECO:0000313" key="6">
    <source>
        <dbReference type="Proteomes" id="UP000076962"/>
    </source>
</evidence>
<keyword evidence="1" id="KW-0540">Nuclease</keyword>
<dbReference type="Proteomes" id="UP000076962">
    <property type="component" value="Unassembled WGS sequence"/>
</dbReference>
<dbReference type="GO" id="GO:0005829">
    <property type="term" value="C:cytosol"/>
    <property type="evidence" value="ECO:0007669"/>
    <property type="project" value="TreeGrafter"/>
</dbReference>
<feature type="non-terminal residue" evidence="5">
    <location>
        <position position="1"/>
    </location>
</feature>
<evidence type="ECO:0000313" key="5">
    <source>
        <dbReference type="EMBL" id="OAD21525.1"/>
    </source>
</evidence>
<gene>
    <name evidence="5" type="ORF">THIOM_002702</name>
</gene>
<evidence type="ECO:0000256" key="3">
    <source>
        <dbReference type="ARBA" id="ARBA00022839"/>
    </source>
</evidence>
<comment type="caution">
    <text evidence="5">The sequence shown here is derived from an EMBL/GenBank/DDBJ whole genome shotgun (WGS) entry which is preliminary data.</text>
</comment>
<dbReference type="SUPFAM" id="SSF50249">
    <property type="entry name" value="Nucleic acid-binding proteins"/>
    <property type="match status" value="2"/>
</dbReference>
<feature type="domain" description="S1 motif" evidence="4">
    <location>
        <begin position="87"/>
        <end position="168"/>
    </location>
</feature>
<dbReference type="Gene3D" id="2.40.50.140">
    <property type="entry name" value="Nucleic acid-binding proteins"/>
    <property type="match status" value="1"/>
</dbReference>
<dbReference type="PANTHER" id="PTHR23355">
    <property type="entry name" value="RIBONUCLEASE"/>
    <property type="match status" value="1"/>
</dbReference>
<accession>A0A176S0L0</accession>
<evidence type="ECO:0000256" key="1">
    <source>
        <dbReference type="ARBA" id="ARBA00022722"/>
    </source>
</evidence>
<dbReference type="PANTHER" id="PTHR23355:SF9">
    <property type="entry name" value="DIS3-LIKE EXONUCLEASE 2"/>
    <property type="match status" value="1"/>
</dbReference>
<dbReference type="GO" id="GO:0003723">
    <property type="term" value="F:RNA binding"/>
    <property type="evidence" value="ECO:0007669"/>
    <property type="project" value="InterPro"/>
</dbReference>
<proteinExistence type="predicted"/>
<dbReference type="Pfam" id="PF00575">
    <property type="entry name" value="S1"/>
    <property type="match status" value="1"/>
</dbReference>
<protein>
    <submittedName>
        <fullName evidence="5">Ribonuclease R</fullName>
    </submittedName>
</protein>
<dbReference type="PATRIC" id="fig|1003181.4.peg.3713"/>
<dbReference type="CDD" id="cd04471">
    <property type="entry name" value="S1_RNase_R"/>
    <property type="match status" value="1"/>
</dbReference>
<dbReference type="GO" id="GO:0004527">
    <property type="term" value="F:exonuclease activity"/>
    <property type="evidence" value="ECO:0007669"/>
    <property type="project" value="UniProtKB-KW"/>
</dbReference>
<keyword evidence="3" id="KW-0269">Exonuclease</keyword>
<dbReference type="PROSITE" id="PS01175">
    <property type="entry name" value="RIBONUCLEASE_II"/>
    <property type="match status" value="1"/>
</dbReference>
<dbReference type="GO" id="GO:0006402">
    <property type="term" value="P:mRNA catabolic process"/>
    <property type="evidence" value="ECO:0007669"/>
    <property type="project" value="TreeGrafter"/>
</dbReference>
<dbReference type="InterPro" id="IPR012340">
    <property type="entry name" value="NA-bd_OB-fold"/>
</dbReference>
<name>A0A176S0L0_9GAMM</name>
<dbReference type="SMART" id="SM00316">
    <property type="entry name" value="S1"/>
    <property type="match status" value="1"/>
</dbReference>
<dbReference type="AlphaFoldDB" id="A0A176S0L0"/>
<organism evidence="5 6">
    <name type="scientific">Candidatus Thiomargarita nelsonii</name>
    <dbReference type="NCBI Taxonomy" id="1003181"/>
    <lineage>
        <taxon>Bacteria</taxon>
        <taxon>Pseudomonadati</taxon>
        <taxon>Pseudomonadota</taxon>
        <taxon>Gammaproteobacteria</taxon>
        <taxon>Thiotrichales</taxon>
        <taxon>Thiotrichaceae</taxon>
        <taxon>Thiomargarita</taxon>
    </lineage>
</organism>
<dbReference type="EMBL" id="LUTY01001572">
    <property type="protein sequence ID" value="OAD21525.1"/>
    <property type="molecule type" value="Genomic_DNA"/>
</dbReference>
<dbReference type="InterPro" id="IPR003029">
    <property type="entry name" value="S1_domain"/>
</dbReference>
<dbReference type="InterPro" id="IPR022966">
    <property type="entry name" value="RNase_II/R_CS"/>
</dbReference>
<evidence type="ECO:0000256" key="2">
    <source>
        <dbReference type="ARBA" id="ARBA00022801"/>
    </source>
</evidence>